<dbReference type="AlphaFoldDB" id="A0A6J4R8J7"/>
<gene>
    <name evidence="3" type="ORF">AVDCRST_MAG58-1998</name>
</gene>
<evidence type="ECO:0000256" key="1">
    <source>
        <dbReference type="SAM" id="Coils"/>
    </source>
</evidence>
<sequence length="120" mass="14141">MGTEEPQTKLEESRRGAREAREEAISTIERLIEERRHLIPEAVAGEETAYERLVELERLVHEARVRQELAESALQELDRREQQERERVAEERQRELEARFDELVGDARSCLGRSRRPSTF</sequence>
<name>A0A6J4R8J7_9ACTN</name>
<protein>
    <submittedName>
        <fullName evidence="3">Uncharacterized protein</fullName>
    </submittedName>
</protein>
<keyword evidence="1" id="KW-0175">Coiled coil</keyword>
<feature type="coiled-coil region" evidence="1">
    <location>
        <begin position="60"/>
        <end position="99"/>
    </location>
</feature>
<dbReference type="EMBL" id="CADCVF010000042">
    <property type="protein sequence ID" value="CAA9458696.1"/>
    <property type="molecule type" value="Genomic_DNA"/>
</dbReference>
<accession>A0A6J4R8J7</accession>
<reference evidence="3" key="1">
    <citation type="submission" date="2020-02" db="EMBL/GenBank/DDBJ databases">
        <authorList>
            <person name="Meier V. D."/>
        </authorList>
    </citation>
    <scope>NUCLEOTIDE SEQUENCE</scope>
    <source>
        <strain evidence="3">AVDCRST_MAG58</strain>
    </source>
</reference>
<organism evidence="3">
    <name type="scientific">uncultured Rubrobacteraceae bacterium</name>
    <dbReference type="NCBI Taxonomy" id="349277"/>
    <lineage>
        <taxon>Bacteria</taxon>
        <taxon>Bacillati</taxon>
        <taxon>Actinomycetota</taxon>
        <taxon>Rubrobacteria</taxon>
        <taxon>Rubrobacterales</taxon>
        <taxon>Rubrobacteraceae</taxon>
        <taxon>environmental samples</taxon>
    </lineage>
</organism>
<evidence type="ECO:0000313" key="3">
    <source>
        <dbReference type="EMBL" id="CAA9458696.1"/>
    </source>
</evidence>
<feature type="region of interest" description="Disordered" evidence="2">
    <location>
        <begin position="1"/>
        <end position="21"/>
    </location>
</feature>
<evidence type="ECO:0000256" key="2">
    <source>
        <dbReference type="SAM" id="MobiDB-lite"/>
    </source>
</evidence>
<proteinExistence type="predicted"/>